<reference evidence="2 3" key="1">
    <citation type="journal article" date="2012" name="Genome Biol.">
        <title>Genome and low-iron response of an oceanic diatom adapted to chronic iron limitation.</title>
        <authorList>
            <person name="Lommer M."/>
            <person name="Specht M."/>
            <person name="Roy A.S."/>
            <person name="Kraemer L."/>
            <person name="Andreson R."/>
            <person name="Gutowska M.A."/>
            <person name="Wolf J."/>
            <person name="Bergner S.V."/>
            <person name="Schilhabel M.B."/>
            <person name="Klostermeier U.C."/>
            <person name="Beiko R.G."/>
            <person name="Rosenstiel P."/>
            <person name="Hippler M."/>
            <person name="Laroche J."/>
        </authorList>
    </citation>
    <scope>NUCLEOTIDE SEQUENCE [LARGE SCALE GENOMIC DNA]</scope>
    <source>
        <strain evidence="2 3">CCMP1005</strain>
    </source>
</reference>
<name>K0RUB6_THAOC</name>
<protein>
    <submittedName>
        <fullName evidence="2">Uncharacterized protein</fullName>
    </submittedName>
</protein>
<evidence type="ECO:0000313" key="2">
    <source>
        <dbReference type="EMBL" id="EJK57453.1"/>
    </source>
</evidence>
<dbReference type="EMBL" id="AGNL01028161">
    <property type="protein sequence ID" value="EJK57453.1"/>
    <property type="molecule type" value="Genomic_DNA"/>
</dbReference>
<feature type="region of interest" description="Disordered" evidence="1">
    <location>
        <begin position="39"/>
        <end position="98"/>
    </location>
</feature>
<evidence type="ECO:0000256" key="1">
    <source>
        <dbReference type="SAM" id="MobiDB-lite"/>
    </source>
</evidence>
<keyword evidence="3" id="KW-1185">Reference proteome</keyword>
<proteinExistence type="predicted"/>
<gene>
    <name evidence="2" type="ORF">THAOC_22500</name>
</gene>
<feature type="non-terminal residue" evidence="2">
    <location>
        <position position="98"/>
    </location>
</feature>
<organism evidence="2 3">
    <name type="scientific">Thalassiosira oceanica</name>
    <name type="common">Marine diatom</name>
    <dbReference type="NCBI Taxonomy" id="159749"/>
    <lineage>
        <taxon>Eukaryota</taxon>
        <taxon>Sar</taxon>
        <taxon>Stramenopiles</taxon>
        <taxon>Ochrophyta</taxon>
        <taxon>Bacillariophyta</taxon>
        <taxon>Coscinodiscophyceae</taxon>
        <taxon>Thalassiosirophycidae</taxon>
        <taxon>Thalassiosirales</taxon>
        <taxon>Thalassiosiraceae</taxon>
        <taxon>Thalassiosira</taxon>
    </lineage>
</organism>
<evidence type="ECO:0000313" key="3">
    <source>
        <dbReference type="Proteomes" id="UP000266841"/>
    </source>
</evidence>
<sequence>MRPWFHLRPRQIAAHDMSGATCPQPQPERLRYPDARLASAYDTKSTTEPAQPGTGRAGRQNLGSVAGSDKITALARNANGTDEPPYLGPWGPLPAGGR</sequence>
<accession>K0RUB6</accession>
<comment type="caution">
    <text evidence="2">The sequence shown here is derived from an EMBL/GenBank/DDBJ whole genome shotgun (WGS) entry which is preliminary data.</text>
</comment>
<dbReference type="AlphaFoldDB" id="K0RUB6"/>
<dbReference type="Proteomes" id="UP000266841">
    <property type="component" value="Unassembled WGS sequence"/>
</dbReference>